<dbReference type="Pfam" id="PF12796">
    <property type="entry name" value="Ank_2"/>
    <property type="match status" value="2"/>
</dbReference>
<proteinExistence type="predicted"/>
<dbReference type="Proteomes" id="UP000249547">
    <property type="component" value="Unassembled WGS sequence"/>
</dbReference>
<organism evidence="4 5">
    <name type="scientific">Chitinophaga skermanii</name>
    <dbReference type="NCBI Taxonomy" id="331697"/>
    <lineage>
        <taxon>Bacteria</taxon>
        <taxon>Pseudomonadati</taxon>
        <taxon>Bacteroidota</taxon>
        <taxon>Chitinophagia</taxon>
        <taxon>Chitinophagales</taxon>
        <taxon>Chitinophagaceae</taxon>
        <taxon>Chitinophaga</taxon>
    </lineage>
</organism>
<dbReference type="PROSITE" id="PS50088">
    <property type="entry name" value="ANK_REPEAT"/>
    <property type="match status" value="2"/>
</dbReference>
<dbReference type="Gene3D" id="1.25.40.20">
    <property type="entry name" value="Ankyrin repeat-containing domain"/>
    <property type="match status" value="1"/>
</dbReference>
<dbReference type="InterPro" id="IPR002110">
    <property type="entry name" value="Ankyrin_rpt"/>
</dbReference>
<evidence type="ECO:0000313" key="4">
    <source>
        <dbReference type="EMBL" id="RAJ00492.1"/>
    </source>
</evidence>
<keyword evidence="1" id="KW-0677">Repeat</keyword>
<dbReference type="PROSITE" id="PS50297">
    <property type="entry name" value="ANK_REP_REGION"/>
    <property type="match status" value="1"/>
</dbReference>
<reference evidence="4 5" key="1">
    <citation type="submission" date="2018-06" db="EMBL/GenBank/DDBJ databases">
        <title>Genomic Encyclopedia of Archaeal and Bacterial Type Strains, Phase II (KMG-II): from individual species to whole genera.</title>
        <authorList>
            <person name="Goeker M."/>
        </authorList>
    </citation>
    <scope>NUCLEOTIDE SEQUENCE [LARGE SCALE GENOMIC DNA]</scope>
    <source>
        <strain evidence="4 5">DSM 23857</strain>
    </source>
</reference>
<protein>
    <submittedName>
        <fullName evidence="4">Uncharacterized protein</fullName>
    </submittedName>
</protein>
<evidence type="ECO:0000256" key="3">
    <source>
        <dbReference type="PROSITE-ProRule" id="PRU00023"/>
    </source>
</evidence>
<comment type="caution">
    <text evidence="4">The sequence shown here is derived from an EMBL/GenBank/DDBJ whole genome shotgun (WGS) entry which is preliminary data.</text>
</comment>
<dbReference type="EMBL" id="QLLL01000008">
    <property type="protein sequence ID" value="RAJ00492.1"/>
    <property type="molecule type" value="Genomic_DNA"/>
</dbReference>
<name>A0A327QA56_9BACT</name>
<dbReference type="SMART" id="SM00248">
    <property type="entry name" value="ANK"/>
    <property type="match status" value="4"/>
</dbReference>
<gene>
    <name evidence="4" type="ORF">LX64_04199</name>
</gene>
<evidence type="ECO:0000313" key="5">
    <source>
        <dbReference type="Proteomes" id="UP000249547"/>
    </source>
</evidence>
<keyword evidence="2 3" id="KW-0040">ANK repeat</keyword>
<dbReference type="AlphaFoldDB" id="A0A327QA56"/>
<evidence type="ECO:0000256" key="1">
    <source>
        <dbReference type="ARBA" id="ARBA00022737"/>
    </source>
</evidence>
<accession>A0A327QA56</accession>
<dbReference type="PANTHER" id="PTHR24173:SF74">
    <property type="entry name" value="ANKYRIN REPEAT DOMAIN-CONTAINING PROTEIN 16"/>
    <property type="match status" value="1"/>
</dbReference>
<evidence type="ECO:0000256" key="2">
    <source>
        <dbReference type="ARBA" id="ARBA00023043"/>
    </source>
</evidence>
<dbReference type="PANTHER" id="PTHR24173">
    <property type="entry name" value="ANKYRIN REPEAT CONTAINING"/>
    <property type="match status" value="1"/>
</dbReference>
<feature type="repeat" description="ANK" evidence="3">
    <location>
        <begin position="37"/>
        <end position="69"/>
    </location>
</feature>
<sequence>MMEQPTTQLFTAANNNDTVAIKATLQAGADLEAKDAEGRTPLMVATYKHHFDAANTLVQANANVNAQDKILNSPFLYAGASGFADLVQLYMQHGARYDVFNRYGGTALIPACERAHLPVIELLLADKNFPVNHVNNLGWTALMEAVILGNGGSQHTQVVKRLLDAGVAVNIPDKEGITPYRHAMAKGYTKMAELLKAAGGK</sequence>
<keyword evidence="5" id="KW-1185">Reference proteome</keyword>
<feature type="repeat" description="ANK" evidence="3">
    <location>
        <begin position="137"/>
        <end position="174"/>
    </location>
</feature>
<dbReference type="InterPro" id="IPR036770">
    <property type="entry name" value="Ankyrin_rpt-contain_sf"/>
</dbReference>
<dbReference type="SUPFAM" id="SSF48403">
    <property type="entry name" value="Ankyrin repeat"/>
    <property type="match status" value="1"/>
</dbReference>